<evidence type="ECO:0000256" key="4">
    <source>
        <dbReference type="SAM" id="SignalP"/>
    </source>
</evidence>
<dbReference type="PANTHER" id="PTHR24369:SF210">
    <property type="entry name" value="CHAOPTIN-RELATED"/>
    <property type="match status" value="1"/>
</dbReference>
<dbReference type="SMART" id="SM00013">
    <property type="entry name" value="LRRNT"/>
    <property type="match status" value="1"/>
</dbReference>
<dbReference type="Proteomes" id="UP000481153">
    <property type="component" value="Unassembled WGS sequence"/>
</dbReference>
<evidence type="ECO:0000256" key="3">
    <source>
        <dbReference type="ARBA" id="ARBA00022737"/>
    </source>
</evidence>
<dbReference type="Gene3D" id="3.80.10.10">
    <property type="entry name" value="Ribonuclease Inhibitor"/>
    <property type="match status" value="1"/>
</dbReference>
<evidence type="ECO:0000256" key="1">
    <source>
        <dbReference type="ARBA" id="ARBA00022614"/>
    </source>
</evidence>
<comment type="caution">
    <text evidence="6">The sequence shown here is derived from an EMBL/GenBank/DDBJ whole genome shotgun (WGS) entry which is preliminary data.</text>
</comment>
<reference evidence="6 7" key="1">
    <citation type="submission" date="2019-07" db="EMBL/GenBank/DDBJ databases">
        <title>Genomics analysis of Aphanomyces spp. identifies a new class of oomycete effector associated with host adaptation.</title>
        <authorList>
            <person name="Gaulin E."/>
        </authorList>
    </citation>
    <scope>NUCLEOTIDE SEQUENCE [LARGE SCALE GENOMIC DNA]</scope>
    <source>
        <strain evidence="6 7">ATCC 201684</strain>
    </source>
</reference>
<proteinExistence type="predicted"/>
<dbReference type="InterPro" id="IPR032675">
    <property type="entry name" value="LRR_dom_sf"/>
</dbReference>
<keyword evidence="3" id="KW-0677">Repeat</keyword>
<evidence type="ECO:0000313" key="7">
    <source>
        <dbReference type="Proteomes" id="UP000481153"/>
    </source>
</evidence>
<evidence type="ECO:0000259" key="5">
    <source>
        <dbReference type="SMART" id="SM00013"/>
    </source>
</evidence>
<evidence type="ECO:0000256" key="2">
    <source>
        <dbReference type="ARBA" id="ARBA00022729"/>
    </source>
</evidence>
<dbReference type="InterPro" id="IPR050541">
    <property type="entry name" value="LRR_TM_domain-containing"/>
</dbReference>
<dbReference type="SUPFAM" id="SSF52058">
    <property type="entry name" value="L domain-like"/>
    <property type="match status" value="1"/>
</dbReference>
<keyword evidence="7" id="KW-1185">Reference proteome</keyword>
<gene>
    <name evidence="6" type="ORF">Ae201684_017863</name>
</gene>
<feature type="chain" id="PRO_5026002409" description="LRRNT domain-containing protein" evidence="4">
    <location>
        <begin position="23"/>
        <end position="169"/>
    </location>
</feature>
<organism evidence="6 7">
    <name type="scientific">Aphanomyces euteiches</name>
    <dbReference type="NCBI Taxonomy" id="100861"/>
    <lineage>
        <taxon>Eukaryota</taxon>
        <taxon>Sar</taxon>
        <taxon>Stramenopiles</taxon>
        <taxon>Oomycota</taxon>
        <taxon>Saprolegniomycetes</taxon>
        <taxon>Saprolegniales</taxon>
        <taxon>Verrucalvaceae</taxon>
        <taxon>Aphanomyces</taxon>
    </lineage>
</organism>
<feature type="domain" description="LRRNT" evidence="5">
    <location>
        <begin position="22"/>
        <end position="57"/>
    </location>
</feature>
<name>A0A6G0W808_9STRA</name>
<dbReference type="PANTHER" id="PTHR24369">
    <property type="entry name" value="ANTIGEN BSP, PUTATIVE-RELATED"/>
    <property type="match status" value="1"/>
</dbReference>
<evidence type="ECO:0000313" key="6">
    <source>
        <dbReference type="EMBL" id="KAF0723247.1"/>
    </source>
</evidence>
<protein>
    <recommendedName>
        <fullName evidence="5">LRRNT domain-containing protein</fullName>
    </recommendedName>
</protein>
<dbReference type="InterPro" id="IPR000372">
    <property type="entry name" value="LRRNT"/>
</dbReference>
<dbReference type="VEuPathDB" id="FungiDB:AeMF1_021534"/>
<accession>A0A6G0W808</accession>
<sequence>MYGFSLAAVALAVFILLQGSRACPLECFCFGSTRVTVHCEFRNLSTIPLYIPVNTTHLLLNGNNFKTVTPDMFVGYDLDDQGNWNLTPKPLARLQEIKLDLNPMPVVSEFAFQDAPTLKLIYLPFFVKIQHQGLSEMRLDKTSFDGYTRVPIHPLEDPTFVAFSSYDSV</sequence>
<dbReference type="EMBL" id="VJMJ01000313">
    <property type="protein sequence ID" value="KAF0723247.1"/>
    <property type="molecule type" value="Genomic_DNA"/>
</dbReference>
<feature type="signal peptide" evidence="4">
    <location>
        <begin position="1"/>
        <end position="22"/>
    </location>
</feature>
<keyword evidence="1" id="KW-0433">Leucine-rich repeat</keyword>
<dbReference type="AlphaFoldDB" id="A0A6G0W808"/>
<keyword evidence="2 4" id="KW-0732">Signal</keyword>
<dbReference type="GO" id="GO:0005886">
    <property type="term" value="C:plasma membrane"/>
    <property type="evidence" value="ECO:0007669"/>
    <property type="project" value="TreeGrafter"/>
</dbReference>